<keyword evidence="2" id="KW-1185">Reference proteome</keyword>
<evidence type="ECO:0000313" key="1">
    <source>
        <dbReference type="EMBL" id="QCN89217.1"/>
    </source>
</evidence>
<evidence type="ECO:0000313" key="2">
    <source>
        <dbReference type="Proteomes" id="UP000501753"/>
    </source>
</evidence>
<protein>
    <submittedName>
        <fullName evidence="1">Uncharacterized protein</fullName>
    </submittedName>
</protein>
<organism evidence="1 2">
    <name type="scientific">Streptomyces griseoviridis</name>
    <dbReference type="NCBI Taxonomy" id="45398"/>
    <lineage>
        <taxon>Bacteria</taxon>
        <taxon>Bacillati</taxon>
        <taxon>Actinomycetota</taxon>
        <taxon>Actinomycetes</taxon>
        <taxon>Kitasatosporales</taxon>
        <taxon>Streptomycetaceae</taxon>
        <taxon>Streptomyces</taxon>
    </lineage>
</organism>
<proteinExistence type="predicted"/>
<reference evidence="1 2" key="1">
    <citation type="submission" date="2018-04" db="EMBL/GenBank/DDBJ databases">
        <title>Complete genome sequences of Streptomyces griseoviridis K61 and characterization of antagonistic properties of biological control agents.</title>
        <authorList>
            <person name="Mariita R.M."/>
            <person name="Sello J.K."/>
        </authorList>
    </citation>
    <scope>NUCLEOTIDE SEQUENCE [LARGE SCALE GENOMIC DNA]</scope>
    <source>
        <strain evidence="1 2">K61</strain>
    </source>
</reference>
<accession>A0ABX5U2S0</accession>
<sequence length="109" mass="11922">MFIMDLLFRGAFLCGGELLPTFLIHGSWNPSRDAGFRANQLAFVGPQFTRAPSSHRTVEVPPGVARLPCWAVADREATDAMESTSRRLDGVDASRIRAVPLPSGRRLLA</sequence>
<dbReference type="Proteomes" id="UP000501753">
    <property type="component" value="Chromosome"/>
</dbReference>
<dbReference type="EMBL" id="CP029078">
    <property type="protein sequence ID" value="QCN89217.1"/>
    <property type="molecule type" value="Genomic_DNA"/>
</dbReference>
<gene>
    <name evidence="1" type="ORF">DDJ31_33170</name>
</gene>
<name>A0ABX5U2S0_STRGD</name>